<dbReference type="AlphaFoldDB" id="A0A8I6R9A0"/>
<dbReference type="KEGG" id="clec:106660986"/>
<proteinExistence type="predicted"/>
<dbReference type="Proteomes" id="UP000494040">
    <property type="component" value="Unassembled WGS sequence"/>
</dbReference>
<feature type="region of interest" description="Disordered" evidence="1">
    <location>
        <begin position="1"/>
        <end position="24"/>
    </location>
</feature>
<organism evidence="2 3">
    <name type="scientific">Cimex lectularius</name>
    <name type="common">Bed bug</name>
    <name type="synonym">Acanthia lectularia</name>
    <dbReference type="NCBI Taxonomy" id="79782"/>
    <lineage>
        <taxon>Eukaryota</taxon>
        <taxon>Metazoa</taxon>
        <taxon>Ecdysozoa</taxon>
        <taxon>Arthropoda</taxon>
        <taxon>Hexapoda</taxon>
        <taxon>Insecta</taxon>
        <taxon>Pterygota</taxon>
        <taxon>Neoptera</taxon>
        <taxon>Paraneoptera</taxon>
        <taxon>Hemiptera</taxon>
        <taxon>Heteroptera</taxon>
        <taxon>Panheteroptera</taxon>
        <taxon>Cimicomorpha</taxon>
        <taxon>Cimicidae</taxon>
        <taxon>Cimex</taxon>
    </lineage>
</organism>
<sequence>MPPKKGLQKPKTPSTPGSKGKKKVAKKTTWEIIMEQTLEEFDEDTVKEQYPQVFEAFHLTTQEKTYDGAFKEMKHEWHVYKYCNDLKDMYISKLKDDHMLLEEQKNIMKIVEMEHIDDMLANYIDTVDRAIETYKDRRDRLMRERFTFMNRNFRSAHEDVEYVMQAKDVMMKEHHEEMNHLKGVQTFEKDEQIKKSKAELRVVLKDALKDMLDKFCQIRSIYCTYITNTEKKRRAFSQLKAKDRSDDIIIEKLRDKIASLHIEKEYITKKMKIEYINASKIEDLESEKGTLVDMLGKMRIQLKQDYAEDGARLMHLTNLCNSVIEELQEQERLVEKILKYIILSHKYETLSEKIQPYSTMIERIDIAFNDDFPEYRDLDKFLFRMAQIEIHVDYMKSLLEKYQDQERELKALVSDAVSKFYV</sequence>
<protein>
    <submittedName>
        <fullName evidence="2">Uncharacterized protein</fullName>
    </submittedName>
</protein>
<evidence type="ECO:0000313" key="3">
    <source>
        <dbReference type="Proteomes" id="UP000494040"/>
    </source>
</evidence>
<evidence type="ECO:0000313" key="2">
    <source>
        <dbReference type="EnsemblMetazoa" id="XP_014239565.1"/>
    </source>
</evidence>
<dbReference type="GeneID" id="106660986"/>
<reference evidence="2" key="1">
    <citation type="submission" date="2022-01" db="UniProtKB">
        <authorList>
            <consortium name="EnsemblMetazoa"/>
        </authorList>
    </citation>
    <scope>IDENTIFICATION</scope>
</reference>
<dbReference type="RefSeq" id="XP_014239566.1">
    <property type="nucleotide sequence ID" value="XM_014384080.2"/>
</dbReference>
<accession>A0A8I6R9A0</accession>
<dbReference type="OrthoDB" id="6622115at2759"/>
<dbReference type="EnsemblMetazoa" id="XM_014384079.2">
    <property type="protein sequence ID" value="XP_014239565.1"/>
    <property type="gene ID" value="LOC106660986"/>
</dbReference>
<evidence type="ECO:0000256" key="1">
    <source>
        <dbReference type="SAM" id="MobiDB-lite"/>
    </source>
</evidence>
<dbReference type="EnsemblMetazoa" id="XM_014384080.2">
    <property type="protein sequence ID" value="XP_014239566.1"/>
    <property type="gene ID" value="LOC106660986"/>
</dbReference>
<dbReference type="RefSeq" id="XP_014239565.1">
    <property type="nucleotide sequence ID" value="XM_014384079.2"/>
</dbReference>
<name>A0A8I6R9A0_CIMLE</name>
<keyword evidence="3" id="KW-1185">Reference proteome</keyword>